<evidence type="ECO:0000256" key="2">
    <source>
        <dbReference type="ARBA" id="ARBA00013194"/>
    </source>
</evidence>
<dbReference type="PROSITE" id="PS51257">
    <property type="entry name" value="PROKAR_LIPOPROTEIN"/>
    <property type="match status" value="1"/>
</dbReference>
<dbReference type="GO" id="GO:0003755">
    <property type="term" value="F:peptidyl-prolyl cis-trans isomerase activity"/>
    <property type="evidence" value="ECO:0007669"/>
    <property type="project" value="UniProtKB-KW"/>
</dbReference>
<dbReference type="InterPro" id="IPR001179">
    <property type="entry name" value="PPIase_FKBP_dom"/>
</dbReference>
<protein>
    <recommendedName>
        <fullName evidence="2">peptidylprolyl isomerase</fullName>
        <ecNumber evidence="2">5.2.1.8</ecNumber>
    </recommendedName>
</protein>
<dbReference type="SUPFAM" id="SSF54534">
    <property type="entry name" value="FKBP-like"/>
    <property type="match status" value="1"/>
</dbReference>
<dbReference type="PROSITE" id="PS50059">
    <property type="entry name" value="FKBP_PPIASE"/>
    <property type="match status" value="1"/>
</dbReference>
<dbReference type="InterPro" id="IPR036944">
    <property type="entry name" value="PPIase_FKBP_N_sf"/>
</dbReference>
<dbReference type="EC" id="5.2.1.8" evidence="2"/>
<dbReference type="NCBIfam" id="NF008602">
    <property type="entry name" value="PRK11570.1"/>
    <property type="match status" value="1"/>
</dbReference>
<dbReference type="AlphaFoldDB" id="A0A381NHH5"/>
<feature type="domain" description="PPIase FKBP-type" evidence="5">
    <location>
        <begin position="150"/>
        <end position="236"/>
    </location>
</feature>
<dbReference type="InterPro" id="IPR046357">
    <property type="entry name" value="PPIase_dom_sf"/>
</dbReference>
<evidence type="ECO:0000256" key="3">
    <source>
        <dbReference type="ARBA" id="ARBA00023110"/>
    </source>
</evidence>
<accession>A0A381NHH5</accession>
<dbReference type="Pfam" id="PF01346">
    <property type="entry name" value="FKBP_N"/>
    <property type="match status" value="1"/>
</dbReference>
<dbReference type="PANTHER" id="PTHR43811:SF19">
    <property type="entry name" value="39 KDA FK506-BINDING NUCLEAR PROTEIN"/>
    <property type="match status" value="1"/>
</dbReference>
<reference evidence="6" key="1">
    <citation type="submission" date="2018-05" db="EMBL/GenBank/DDBJ databases">
        <authorList>
            <person name="Lanie J.A."/>
            <person name="Ng W.-L."/>
            <person name="Kazmierczak K.M."/>
            <person name="Andrzejewski T.M."/>
            <person name="Davidsen T.M."/>
            <person name="Wayne K.J."/>
            <person name="Tettelin H."/>
            <person name="Glass J.I."/>
            <person name="Rusch D."/>
            <person name="Podicherti R."/>
            <person name="Tsui H.-C.T."/>
            <person name="Winkler M.E."/>
        </authorList>
    </citation>
    <scope>NUCLEOTIDE SEQUENCE</scope>
</reference>
<dbReference type="Pfam" id="PF00254">
    <property type="entry name" value="FKBP_C"/>
    <property type="match status" value="1"/>
</dbReference>
<dbReference type="EMBL" id="UINC01000335">
    <property type="protein sequence ID" value="SUZ53554.1"/>
    <property type="molecule type" value="Genomic_DNA"/>
</dbReference>
<evidence type="ECO:0000313" key="6">
    <source>
        <dbReference type="EMBL" id="SUZ53554.1"/>
    </source>
</evidence>
<keyword evidence="4" id="KW-0413">Isomerase</keyword>
<organism evidence="6">
    <name type="scientific">marine metagenome</name>
    <dbReference type="NCBI Taxonomy" id="408172"/>
    <lineage>
        <taxon>unclassified sequences</taxon>
        <taxon>metagenomes</taxon>
        <taxon>ecological metagenomes</taxon>
    </lineage>
</organism>
<evidence type="ECO:0000256" key="4">
    <source>
        <dbReference type="ARBA" id="ARBA00023235"/>
    </source>
</evidence>
<evidence type="ECO:0000259" key="5">
    <source>
        <dbReference type="PROSITE" id="PS50059"/>
    </source>
</evidence>
<dbReference type="Gene3D" id="1.10.287.460">
    <property type="entry name" value="Peptidyl-prolyl cis-trans isomerase, FKBP-type, N-terminal domain"/>
    <property type="match status" value="1"/>
</dbReference>
<evidence type="ECO:0000256" key="1">
    <source>
        <dbReference type="ARBA" id="ARBA00000971"/>
    </source>
</evidence>
<dbReference type="PANTHER" id="PTHR43811">
    <property type="entry name" value="FKBP-TYPE PEPTIDYL-PROLYL CIS-TRANS ISOMERASE FKPA"/>
    <property type="match status" value="1"/>
</dbReference>
<dbReference type="GO" id="GO:0006457">
    <property type="term" value="P:protein folding"/>
    <property type="evidence" value="ECO:0007669"/>
    <property type="project" value="InterPro"/>
</dbReference>
<proteinExistence type="predicted"/>
<comment type="catalytic activity">
    <reaction evidence="1">
        <text>[protein]-peptidylproline (omega=180) = [protein]-peptidylproline (omega=0)</text>
        <dbReference type="Rhea" id="RHEA:16237"/>
        <dbReference type="Rhea" id="RHEA-COMP:10747"/>
        <dbReference type="Rhea" id="RHEA-COMP:10748"/>
        <dbReference type="ChEBI" id="CHEBI:83833"/>
        <dbReference type="ChEBI" id="CHEBI:83834"/>
        <dbReference type="EC" id="5.2.1.8"/>
    </reaction>
</comment>
<sequence>MRFQPRIALFCAAFSTAALMGCEGRVAMDSADLETPDQKASYGIGLNIGSQLTETKDRLDRPAFLRGVEDALQGNESVVPSDELQVMLQTFAEEIQNAAQQDFDRLAVENSVAGDAYLAENGSREGVMTTESGLQYEVLSQGDGPMPGPEDQVQLHYRGTLIDGTEFDSSYERGEPAQFGVGGVIPGFSEALQLMSVGSHFRVVIPSEIGYGPQGTGGPIGPNATLIFEIELLEIVAPA</sequence>
<dbReference type="InterPro" id="IPR000774">
    <property type="entry name" value="PPIase_FKBP_N"/>
</dbReference>
<gene>
    <name evidence="6" type="ORF">METZ01_LOCUS6408</name>
</gene>
<keyword evidence="3" id="KW-0697">Rotamase</keyword>
<name>A0A381NHH5_9ZZZZ</name>
<dbReference type="FunFam" id="3.10.50.40:FF:000006">
    <property type="entry name" value="Peptidyl-prolyl cis-trans isomerase"/>
    <property type="match status" value="1"/>
</dbReference>
<dbReference type="Gene3D" id="3.10.50.40">
    <property type="match status" value="1"/>
</dbReference>